<dbReference type="GO" id="GO:0005793">
    <property type="term" value="C:endoplasmic reticulum-Golgi intermediate compartment"/>
    <property type="evidence" value="ECO:0007669"/>
    <property type="project" value="TreeGrafter"/>
</dbReference>
<keyword evidence="5 6" id="KW-0472">Membrane</keyword>
<dbReference type="GO" id="GO:0005537">
    <property type="term" value="F:D-mannose binding"/>
    <property type="evidence" value="ECO:0007669"/>
    <property type="project" value="TreeGrafter"/>
</dbReference>
<accession>A0A0A1TYG6</accession>
<evidence type="ECO:0000256" key="6">
    <source>
        <dbReference type="SAM" id="Phobius"/>
    </source>
</evidence>
<dbReference type="GO" id="GO:0030134">
    <property type="term" value="C:COPII-coated ER to Golgi transport vesicle"/>
    <property type="evidence" value="ECO:0007669"/>
    <property type="project" value="TreeGrafter"/>
</dbReference>
<dbReference type="OrthoDB" id="10265193at2759"/>
<dbReference type="CDD" id="cd07308">
    <property type="entry name" value="lectin_leg-like"/>
    <property type="match status" value="1"/>
</dbReference>
<evidence type="ECO:0000259" key="7">
    <source>
        <dbReference type="PROSITE" id="PS51328"/>
    </source>
</evidence>
<proteinExistence type="predicted"/>
<evidence type="ECO:0000256" key="4">
    <source>
        <dbReference type="ARBA" id="ARBA00022989"/>
    </source>
</evidence>
<evidence type="ECO:0000256" key="5">
    <source>
        <dbReference type="ARBA" id="ARBA00023136"/>
    </source>
</evidence>
<keyword evidence="8" id="KW-0430">Lectin</keyword>
<dbReference type="PANTHER" id="PTHR12223">
    <property type="entry name" value="VESICULAR MANNOSE-BINDING LECTIN"/>
    <property type="match status" value="1"/>
</dbReference>
<evidence type="ECO:0000313" key="9">
    <source>
        <dbReference type="Proteomes" id="UP000014680"/>
    </source>
</evidence>
<dbReference type="PROSITE" id="PS51328">
    <property type="entry name" value="L_LECTIN_LIKE"/>
    <property type="match status" value="1"/>
</dbReference>
<reference evidence="8 9" key="1">
    <citation type="submission" date="2012-10" db="EMBL/GenBank/DDBJ databases">
        <authorList>
            <person name="Zafar N."/>
            <person name="Inman J."/>
            <person name="Hall N."/>
            <person name="Lorenzi H."/>
            <person name="Caler E."/>
        </authorList>
    </citation>
    <scope>NUCLEOTIDE SEQUENCE [LARGE SCALE GENOMIC DNA]</scope>
    <source>
        <strain evidence="8 9">IP1</strain>
    </source>
</reference>
<dbReference type="KEGG" id="eiv:EIN_161950"/>
<dbReference type="SUPFAM" id="SSF49899">
    <property type="entry name" value="Concanavalin A-like lectins/glucanases"/>
    <property type="match status" value="1"/>
</dbReference>
<evidence type="ECO:0000256" key="1">
    <source>
        <dbReference type="ARBA" id="ARBA00004479"/>
    </source>
</evidence>
<dbReference type="InterPro" id="IPR005052">
    <property type="entry name" value="Lectin_leg"/>
</dbReference>
<gene>
    <name evidence="8" type="ORF">EIN_161950</name>
</gene>
<protein>
    <submittedName>
        <fullName evidence="8">Vesicular mannose-binding lectin, putative</fullName>
    </submittedName>
</protein>
<dbReference type="EMBL" id="KB206960">
    <property type="protein sequence ID" value="ELP86561.1"/>
    <property type="molecule type" value="Genomic_DNA"/>
</dbReference>
<dbReference type="Gene3D" id="2.60.120.200">
    <property type="match status" value="1"/>
</dbReference>
<dbReference type="OMA" id="VMQFRIS"/>
<evidence type="ECO:0000313" key="8">
    <source>
        <dbReference type="EMBL" id="ELP86561.1"/>
    </source>
</evidence>
<dbReference type="InterPro" id="IPR013320">
    <property type="entry name" value="ConA-like_dom_sf"/>
</dbReference>
<dbReference type="GO" id="GO:0000139">
    <property type="term" value="C:Golgi membrane"/>
    <property type="evidence" value="ECO:0007669"/>
    <property type="project" value="TreeGrafter"/>
</dbReference>
<feature type="domain" description="L-type lectin-like" evidence="7">
    <location>
        <begin position="7"/>
        <end position="230"/>
    </location>
</feature>
<dbReference type="Proteomes" id="UP000014680">
    <property type="component" value="Unassembled WGS sequence"/>
</dbReference>
<dbReference type="GO" id="GO:0005789">
    <property type="term" value="C:endoplasmic reticulum membrane"/>
    <property type="evidence" value="ECO:0007669"/>
    <property type="project" value="TreeGrafter"/>
</dbReference>
<keyword evidence="9" id="KW-1185">Reference proteome</keyword>
<dbReference type="AlphaFoldDB" id="A0A0A1TYG6"/>
<dbReference type="InterPro" id="IPR051136">
    <property type="entry name" value="Intracellular_Lectin-GPT"/>
</dbReference>
<name>A0A0A1TYG6_ENTIV</name>
<keyword evidence="3" id="KW-0732">Signal</keyword>
<dbReference type="VEuPathDB" id="AmoebaDB:EIN_161950"/>
<dbReference type="GO" id="GO:0006888">
    <property type="term" value="P:endoplasmic reticulum to Golgi vesicle-mediated transport"/>
    <property type="evidence" value="ECO:0007669"/>
    <property type="project" value="TreeGrafter"/>
</dbReference>
<evidence type="ECO:0000256" key="3">
    <source>
        <dbReference type="ARBA" id="ARBA00022729"/>
    </source>
</evidence>
<keyword evidence="4 6" id="KW-1133">Transmembrane helix</keyword>
<organism evidence="8 9">
    <name type="scientific">Entamoeba invadens IP1</name>
    <dbReference type="NCBI Taxonomy" id="370355"/>
    <lineage>
        <taxon>Eukaryota</taxon>
        <taxon>Amoebozoa</taxon>
        <taxon>Evosea</taxon>
        <taxon>Archamoebae</taxon>
        <taxon>Mastigamoebida</taxon>
        <taxon>Entamoebidae</taxon>
        <taxon>Entamoeba</taxon>
    </lineage>
</organism>
<dbReference type="PANTHER" id="PTHR12223:SF28">
    <property type="entry name" value="LECTIN, MANNOSE BINDING 1 LIKE"/>
    <property type="match status" value="1"/>
</dbReference>
<dbReference type="RefSeq" id="XP_004185907.1">
    <property type="nucleotide sequence ID" value="XM_004185859.1"/>
</dbReference>
<comment type="subcellular location">
    <subcellularLocation>
        <location evidence="1">Membrane</location>
        <topology evidence="1">Single-pass type I membrane protein</topology>
    </subcellularLocation>
</comment>
<sequence length="410" mass="46808">MFLLVFFTSIVSSSYIQEFTLEAPFDTYSKYWKSYGDVVMNESVIEITPDKANTRGLIVSKKRISMKSFKIEMKLLMTSSIKNTNHSNGIAFWFTQTPLKLGNAFGAEEKWQGLSIIFDTFKNGKLDVPTAQMIMNYNNKHYKGENDGIDISSKSCYFGDYRETPFTATFEYKASTFEVSLDLQQDGKDVINCFKNAVYKINIGQYFGISASSGNDSDSHQLLDLKFTDTSIRSPKKKRVTVEEPKLDTLNLEKINKAFTQPELEERCKDTHNEKCYITALYETLGSIKDEVLLNLKLEKEKNTVLLKILKAMEKTSKSPTDINSAAKSLELIHNLQDSQAETFSDFFTTIGDLLQRIQDLATTFYSSSLPIKTMNLTEMDYFIFILQFSLLATLLIYSFTKYTGKNRVI</sequence>
<dbReference type="GeneID" id="14885558"/>
<dbReference type="Pfam" id="PF03388">
    <property type="entry name" value="Lectin_leg-like"/>
    <property type="match status" value="1"/>
</dbReference>
<keyword evidence="2 6" id="KW-0812">Transmembrane</keyword>
<feature type="transmembrane region" description="Helical" evidence="6">
    <location>
        <begin position="382"/>
        <end position="401"/>
    </location>
</feature>
<evidence type="ECO:0000256" key="2">
    <source>
        <dbReference type="ARBA" id="ARBA00022692"/>
    </source>
</evidence>